<feature type="transmembrane region" description="Helical" evidence="1">
    <location>
        <begin position="20"/>
        <end position="40"/>
    </location>
</feature>
<accession>A0AA87W7H9</accession>
<keyword evidence="1" id="KW-1133">Transmembrane helix</keyword>
<dbReference type="Proteomes" id="UP000625079">
    <property type="component" value="Unassembled WGS sequence"/>
</dbReference>
<dbReference type="InterPro" id="IPR045781">
    <property type="entry name" value="SxtJ"/>
</dbReference>
<evidence type="ECO:0000313" key="2">
    <source>
        <dbReference type="EMBL" id="GGI29144.1"/>
    </source>
</evidence>
<feature type="transmembrane region" description="Helical" evidence="1">
    <location>
        <begin position="52"/>
        <end position="78"/>
    </location>
</feature>
<evidence type="ECO:0000313" key="3">
    <source>
        <dbReference type="Proteomes" id="UP000625079"/>
    </source>
</evidence>
<protein>
    <recommendedName>
        <fullName evidence="4">SxtJ</fullName>
    </recommendedName>
</protein>
<gene>
    <name evidence="2" type="ORF">GCM10010987_52930</name>
</gene>
<reference evidence="2" key="1">
    <citation type="journal article" date="2014" name="Int. J. Syst. Evol. Microbiol.">
        <title>Complete genome sequence of Corynebacterium casei LMG S-19264T (=DSM 44701T), isolated from a smear-ripened cheese.</title>
        <authorList>
            <consortium name="US DOE Joint Genome Institute (JGI-PGF)"/>
            <person name="Walter F."/>
            <person name="Albersmeier A."/>
            <person name="Kalinowski J."/>
            <person name="Ruckert C."/>
        </authorList>
    </citation>
    <scope>NUCLEOTIDE SEQUENCE</scope>
    <source>
        <strain evidence="2">CGMCC 1.15034</strain>
    </source>
</reference>
<name>A0AA87W7H9_9BRAD</name>
<dbReference type="Pfam" id="PF19588">
    <property type="entry name" value="SxtJ"/>
    <property type="match status" value="1"/>
</dbReference>
<reference evidence="2" key="2">
    <citation type="submission" date="2022-12" db="EMBL/GenBank/DDBJ databases">
        <authorList>
            <person name="Sun Q."/>
            <person name="Zhou Y."/>
        </authorList>
    </citation>
    <scope>NUCLEOTIDE SEQUENCE</scope>
    <source>
        <strain evidence="2">CGMCC 1.15034</strain>
    </source>
</reference>
<keyword evidence="1" id="KW-0472">Membrane</keyword>
<comment type="caution">
    <text evidence="2">The sequence shown here is derived from an EMBL/GenBank/DDBJ whole genome shotgun (WGS) entry which is preliminary data.</text>
</comment>
<evidence type="ECO:0008006" key="4">
    <source>
        <dbReference type="Google" id="ProtNLM"/>
    </source>
</evidence>
<proteinExistence type="predicted"/>
<keyword evidence="1" id="KW-0812">Transmembrane</keyword>
<evidence type="ECO:0000256" key="1">
    <source>
        <dbReference type="SAM" id="Phobius"/>
    </source>
</evidence>
<organism evidence="2 3">
    <name type="scientific">Bradyrhizobium guangdongense</name>
    <dbReference type="NCBI Taxonomy" id="1325090"/>
    <lineage>
        <taxon>Bacteria</taxon>
        <taxon>Pseudomonadati</taxon>
        <taxon>Pseudomonadota</taxon>
        <taxon>Alphaproteobacteria</taxon>
        <taxon>Hyphomicrobiales</taxon>
        <taxon>Nitrobacteraceae</taxon>
        <taxon>Bradyrhizobium</taxon>
    </lineage>
</organism>
<dbReference type="EMBL" id="BMHC01000014">
    <property type="protein sequence ID" value="GGI29144.1"/>
    <property type="molecule type" value="Genomic_DNA"/>
</dbReference>
<sequence>MFTVVFAAWAGHLAYQGKMTWMVVALLAVVFGVAGVRNAAWLSPLNRLWMKFGHLLSLIVAPIALGILFFLVIAPIGFLARAFGKDFLHVKKDPGKSSYWIARQPPGPDAASMHHQF</sequence>
<dbReference type="AlphaFoldDB" id="A0AA87W7H9"/>